<keyword evidence="1" id="KW-1133">Transmembrane helix</keyword>
<protein>
    <submittedName>
        <fullName evidence="2">Uncharacterized protein</fullName>
    </submittedName>
</protein>
<feature type="transmembrane region" description="Helical" evidence="1">
    <location>
        <begin position="130"/>
        <end position="149"/>
    </location>
</feature>
<organism evidence="2">
    <name type="scientific">Cacopsylla melanoneura</name>
    <dbReference type="NCBI Taxonomy" id="428564"/>
    <lineage>
        <taxon>Eukaryota</taxon>
        <taxon>Metazoa</taxon>
        <taxon>Ecdysozoa</taxon>
        <taxon>Arthropoda</taxon>
        <taxon>Hexapoda</taxon>
        <taxon>Insecta</taxon>
        <taxon>Pterygota</taxon>
        <taxon>Neoptera</taxon>
        <taxon>Paraneoptera</taxon>
        <taxon>Hemiptera</taxon>
        <taxon>Sternorrhyncha</taxon>
        <taxon>Psylloidea</taxon>
        <taxon>Psyllidae</taxon>
        <taxon>Psyllinae</taxon>
        <taxon>Cacopsylla</taxon>
    </lineage>
</organism>
<name>A0A8D8VV49_9HEMI</name>
<accession>A0A8D8VV49</accession>
<evidence type="ECO:0000256" key="1">
    <source>
        <dbReference type="SAM" id="Phobius"/>
    </source>
</evidence>
<dbReference type="EMBL" id="HBUF01090892">
    <property type="protein sequence ID" value="CAG6635688.1"/>
    <property type="molecule type" value="Transcribed_RNA"/>
</dbReference>
<dbReference type="AlphaFoldDB" id="A0A8D8VV49"/>
<keyword evidence="1" id="KW-0472">Membrane</keyword>
<feature type="transmembrane region" description="Helical" evidence="1">
    <location>
        <begin position="51"/>
        <end position="79"/>
    </location>
</feature>
<sequence>MIALLASSSSSRCFSFSSIMLTLSCSAISSSSIRSFFSCISSISCSSSSKFFSVICSVFIVFCSIFSLDFLCFVFLLSCSVRLFPRIFSSFELFSLLDSSFIPGAIFSSIVLPLWLVLLFSPIFPFSDSFPILSLPQAFSLSCLVILSLNCA</sequence>
<proteinExistence type="predicted"/>
<feature type="transmembrane region" description="Helical" evidence="1">
    <location>
        <begin position="100"/>
        <end position="124"/>
    </location>
</feature>
<keyword evidence="1" id="KW-0812">Transmembrane</keyword>
<reference evidence="2" key="1">
    <citation type="submission" date="2021-05" db="EMBL/GenBank/DDBJ databases">
        <authorList>
            <person name="Alioto T."/>
            <person name="Alioto T."/>
            <person name="Gomez Garrido J."/>
        </authorList>
    </citation>
    <scope>NUCLEOTIDE SEQUENCE</scope>
</reference>
<evidence type="ECO:0000313" key="2">
    <source>
        <dbReference type="EMBL" id="CAG6635688.1"/>
    </source>
</evidence>